<evidence type="ECO:0008006" key="3">
    <source>
        <dbReference type="Google" id="ProtNLM"/>
    </source>
</evidence>
<organism evidence="1 2">
    <name type="scientific">Leptotrombidium deliense</name>
    <dbReference type="NCBI Taxonomy" id="299467"/>
    <lineage>
        <taxon>Eukaryota</taxon>
        <taxon>Metazoa</taxon>
        <taxon>Ecdysozoa</taxon>
        <taxon>Arthropoda</taxon>
        <taxon>Chelicerata</taxon>
        <taxon>Arachnida</taxon>
        <taxon>Acari</taxon>
        <taxon>Acariformes</taxon>
        <taxon>Trombidiformes</taxon>
        <taxon>Prostigmata</taxon>
        <taxon>Anystina</taxon>
        <taxon>Parasitengona</taxon>
        <taxon>Trombiculoidea</taxon>
        <taxon>Trombiculidae</taxon>
        <taxon>Leptotrombidium</taxon>
    </lineage>
</organism>
<keyword evidence="2" id="KW-1185">Reference proteome</keyword>
<dbReference type="Proteomes" id="UP000288716">
    <property type="component" value="Unassembled WGS sequence"/>
</dbReference>
<comment type="caution">
    <text evidence="1">The sequence shown here is derived from an EMBL/GenBank/DDBJ whole genome shotgun (WGS) entry which is preliminary data.</text>
</comment>
<dbReference type="AlphaFoldDB" id="A0A443RUI2"/>
<gene>
    <name evidence="1" type="ORF">B4U80_02071</name>
</gene>
<dbReference type="OrthoDB" id="6515189at2759"/>
<proteinExistence type="predicted"/>
<evidence type="ECO:0000313" key="2">
    <source>
        <dbReference type="Proteomes" id="UP000288716"/>
    </source>
</evidence>
<accession>A0A443RUI2</accession>
<dbReference type="STRING" id="299467.A0A443RUI2"/>
<reference evidence="1 2" key="1">
    <citation type="journal article" date="2018" name="Gigascience">
        <title>Genomes of trombidid mites reveal novel predicted allergens and laterally-transferred genes associated with secondary metabolism.</title>
        <authorList>
            <person name="Dong X."/>
            <person name="Chaisiri K."/>
            <person name="Xia D."/>
            <person name="Armstrong S.D."/>
            <person name="Fang Y."/>
            <person name="Donnelly M.J."/>
            <person name="Kadowaki T."/>
            <person name="McGarry J.W."/>
            <person name="Darby A.C."/>
            <person name="Makepeace B.L."/>
        </authorList>
    </citation>
    <scope>NUCLEOTIDE SEQUENCE [LARGE SCALE GENOMIC DNA]</scope>
    <source>
        <strain evidence="1">UoL-UT</strain>
    </source>
</reference>
<dbReference type="VEuPathDB" id="VectorBase:LDEU013140"/>
<evidence type="ECO:0000313" key="1">
    <source>
        <dbReference type="EMBL" id="RWS18900.1"/>
    </source>
</evidence>
<dbReference type="EMBL" id="NCKV01032751">
    <property type="protein sequence ID" value="RWS18900.1"/>
    <property type="molecule type" value="Genomic_DNA"/>
</dbReference>
<name>A0A443RUI2_9ACAR</name>
<protein>
    <recommendedName>
        <fullName evidence="3">ISXO2-like transposase domain-containing protein</fullName>
    </recommendedName>
</protein>
<sequence>MVGLWSKLATKMSVETVAAEMRLSKVTVIDWLVFCREVCRNFNNQNKIGGPGYEVEIDEHYVYTPMYWRGRKMKTQLWIVGGICRETSDIFMVVTGK</sequence>
<feature type="non-terminal residue" evidence="1">
    <location>
        <position position="97"/>
    </location>
</feature>